<evidence type="ECO:0000313" key="3">
    <source>
        <dbReference type="EMBL" id="QGU08246.1"/>
    </source>
</evidence>
<feature type="region of interest" description="Disordered" evidence="1">
    <location>
        <begin position="224"/>
        <end position="244"/>
    </location>
</feature>
<evidence type="ECO:0000313" key="4">
    <source>
        <dbReference type="Proteomes" id="UP000424462"/>
    </source>
</evidence>
<reference evidence="3 4" key="1">
    <citation type="submission" date="2019-11" db="EMBL/GenBank/DDBJ databases">
        <title>Complete genome sequence of Corynebacterium kalinowskii 1959, a novel Corynebacterium species isolated from soil of a small paddock in Vilsendorf, Germany.</title>
        <authorList>
            <person name="Schaffert L."/>
            <person name="Ruwe M."/>
            <person name="Milse J."/>
            <person name="Hanuschka K."/>
            <person name="Ortseifen V."/>
            <person name="Droste J."/>
            <person name="Brandt D."/>
            <person name="Schlueter L."/>
            <person name="Kutter Y."/>
            <person name="Vinke S."/>
            <person name="Viehoefer P."/>
            <person name="Jacob L."/>
            <person name="Luebke N.-C."/>
            <person name="Schulte-Berndt E."/>
            <person name="Hain C."/>
            <person name="Linder M."/>
            <person name="Schmidt P."/>
            <person name="Wollenschlaeger L."/>
            <person name="Luttermann T."/>
            <person name="Thieme E."/>
            <person name="Hassa J."/>
            <person name="Haak M."/>
            <person name="Wittchen M."/>
            <person name="Mentz A."/>
            <person name="Persicke M."/>
            <person name="Busche T."/>
            <person name="Ruckert C."/>
        </authorList>
    </citation>
    <scope>NUCLEOTIDE SEQUENCE [LARGE SCALE GENOMIC DNA]</scope>
    <source>
        <strain evidence="3 4">2039</strain>
    </source>
</reference>
<name>A0A6B8WBM1_9CORY</name>
<feature type="signal peptide" evidence="2">
    <location>
        <begin position="1"/>
        <end position="31"/>
    </location>
</feature>
<dbReference type="AlphaFoldDB" id="A0A6B8WBM1"/>
<feature type="compositionally biased region" description="Polar residues" evidence="1">
    <location>
        <begin position="228"/>
        <end position="244"/>
    </location>
</feature>
<accession>A0A6B8WBM1</accession>
<keyword evidence="2" id="KW-0732">Signal</keyword>
<gene>
    <name evidence="3" type="ORF">COCCU_11725</name>
</gene>
<sequence length="280" mass="29667" precursor="true">MLRKISARMTGVATVAALSAVCLFTPSVADAITLEVGTIKNEAACVLEATDDDLARAATYKAEVAGAFHDTALRIRHSGNRGLSETIAAYDNGADPAIARAALAAEGYHDLEIKAILTAESPELMRNELLQSELAPIDAILTGYPATAGLDAARQLRDSNGGLATGDLLYPISDDLRYSHAFRSQAKAVERPATEAASKLLEVFSKNSLSGRWDECVQRLESKDIPETTPSVRGTTEAPTSLNQPESTVELLARLSTLPGAGPMLIPMLGELLALLTLPR</sequence>
<protein>
    <submittedName>
        <fullName evidence="3">Uncharacterized protein</fullName>
    </submittedName>
</protein>
<keyword evidence="4" id="KW-1185">Reference proteome</keyword>
<dbReference type="EMBL" id="CP046455">
    <property type="protein sequence ID" value="QGU08246.1"/>
    <property type="molecule type" value="Genomic_DNA"/>
</dbReference>
<organism evidence="3 4">
    <name type="scientific">Corynebacterium occultum</name>
    <dbReference type="NCBI Taxonomy" id="2675219"/>
    <lineage>
        <taxon>Bacteria</taxon>
        <taxon>Bacillati</taxon>
        <taxon>Actinomycetota</taxon>
        <taxon>Actinomycetes</taxon>
        <taxon>Mycobacteriales</taxon>
        <taxon>Corynebacteriaceae</taxon>
        <taxon>Corynebacterium</taxon>
    </lineage>
</organism>
<dbReference type="KEGG" id="cok:COCCU_11725"/>
<evidence type="ECO:0000256" key="2">
    <source>
        <dbReference type="SAM" id="SignalP"/>
    </source>
</evidence>
<proteinExistence type="predicted"/>
<dbReference type="RefSeq" id="WP_156231651.1">
    <property type="nucleotide sequence ID" value="NZ_CP046455.1"/>
</dbReference>
<feature type="chain" id="PRO_5025427802" evidence="2">
    <location>
        <begin position="32"/>
        <end position="280"/>
    </location>
</feature>
<dbReference type="Proteomes" id="UP000424462">
    <property type="component" value="Chromosome"/>
</dbReference>
<evidence type="ECO:0000256" key="1">
    <source>
        <dbReference type="SAM" id="MobiDB-lite"/>
    </source>
</evidence>